<dbReference type="OrthoDB" id="8961040at2759"/>
<dbReference type="Pfam" id="PF17517">
    <property type="entry name" value="IgGFc_binding"/>
    <property type="match status" value="1"/>
</dbReference>
<dbReference type="EMBL" id="JAINUF010000024">
    <property type="protein sequence ID" value="KAJ8332917.1"/>
    <property type="molecule type" value="Genomic_DNA"/>
</dbReference>
<dbReference type="PANTHER" id="PTHR46534:SF2">
    <property type="entry name" value="VWFD DOMAIN-CONTAINING PROTEIN"/>
    <property type="match status" value="1"/>
</dbReference>
<evidence type="ECO:0000313" key="3">
    <source>
        <dbReference type="Proteomes" id="UP001152622"/>
    </source>
</evidence>
<reference evidence="2" key="1">
    <citation type="journal article" date="2023" name="Science">
        <title>Genome structures resolve the early diversification of teleost fishes.</title>
        <authorList>
            <person name="Parey E."/>
            <person name="Louis A."/>
            <person name="Montfort J."/>
            <person name="Bouchez O."/>
            <person name="Roques C."/>
            <person name="Iampietro C."/>
            <person name="Lluch J."/>
            <person name="Castinel A."/>
            <person name="Donnadieu C."/>
            <person name="Desvignes T."/>
            <person name="Floi Bucao C."/>
            <person name="Jouanno E."/>
            <person name="Wen M."/>
            <person name="Mejri S."/>
            <person name="Dirks R."/>
            <person name="Jansen H."/>
            <person name="Henkel C."/>
            <person name="Chen W.J."/>
            <person name="Zahm M."/>
            <person name="Cabau C."/>
            <person name="Klopp C."/>
            <person name="Thompson A.W."/>
            <person name="Robinson-Rechavi M."/>
            <person name="Braasch I."/>
            <person name="Lecointre G."/>
            <person name="Bobe J."/>
            <person name="Postlethwait J.H."/>
            <person name="Berthelot C."/>
            <person name="Roest Crollius H."/>
            <person name="Guiguen Y."/>
        </authorList>
    </citation>
    <scope>NUCLEOTIDE SEQUENCE</scope>
    <source>
        <strain evidence="2">WJC10195</strain>
    </source>
</reference>
<sequence>MFNSNVKEKGKNQLYITSYLSDTNVLVTVSKSPFKKELLMQGGKSETVEVPSDTEMIGTGKYTKTVMIRSSKFITIVSSNQKKNSVETTLVYPVRKLGQEYYVFTPSGTGHPKELAVFGSQDSTSVTVELKCAVTFEGKVYKPHQKLTTHVFASEVLYLESNQDCTGSRVVSDKPVGVISGHACAGKNSECQHTFEQLLPVEQWGTSFIVPALEYQVLEDSVFVFASQSTRFTYQFGPKSQIAVLKAGQWKEIPMGRNPPLVISSNQPVQVLYYCTGGKFSDGSVFDPFIMNIEPTEKFCESYTLEGMEDFNNYALIIAKSKDIKNVQFDDQRPSFNWQQVHETEYSWAHYTYEKGRGHHTLKSPGAPVGVYSVGTMDQNSYGAPAACGLLTCTHNGQHHPPGKAFWEDSACTKLCHCDTSTGLVSCQKSQCKAEEECNVIESESECVAKTITASVNPPKVLPCTHKGQSHPPGKPFWEDSACTELCECNPSTGLVSCQKSQCKAGEECKVIGSVNQCVAKTIPAPVHPAKVLPCTHKGQSHPPGKPFWEDSACTELCECNPSTGLVSCQKSQCKAGEECKVIGGVNQCVAKPIPAPVHPAKALPCTHKGQSHPPGKPFWEDSVCTELCECNPSTGLVSCQKSQCKAGEELLPCTHKGQSHPPGKPFWEDSACTELCECNPSTGLVSCQKSQCKAGEQCKVIDGVTECVAKTIPAPVNPPTVSVCPVNDPDCDCLHQGKLMKFGEAWLSADCFERCACLAGGSVHCEKAGCAPGENCVEKGGVRLCSPPEATCHLLPSGGFKSFDGLEDRVWTEGTYSLAVPAPSTQVALRIIAHLDLFACEPAVIFSSLSYEDLKVEVKKDLTTVVNGKAVSLPFRTNNGLEIVGSENAVVVQHTSGLNLHYCSSGKVSLTLTAAFRGKMAGLCGNFNGRAGDDLRLRDGSVADNFGKFYKDWRI</sequence>
<dbReference type="InterPro" id="IPR025615">
    <property type="entry name" value="TILa_dom"/>
</dbReference>
<feature type="domain" description="VWFD" evidence="1">
    <location>
        <begin position="791"/>
        <end position="956"/>
    </location>
</feature>
<dbReference type="SMART" id="SM00216">
    <property type="entry name" value="VWD"/>
    <property type="match status" value="1"/>
</dbReference>
<comment type="caution">
    <text evidence="2">The sequence shown here is derived from an EMBL/GenBank/DDBJ whole genome shotgun (WGS) entry which is preliminary data.</text>
</comment>
<protein>
    <recommendedName>
        <fullName evidence="1">VWFD domain-containing protein</fullName>
    </recommendedName>
</protein>
<dbReference type="Pfam" id="PF12714">
    <property type="entry name" value="TILa"/>
    <property type="match status" value="5"/>
</dbReference>
<accession>A0A9Q1E656</accession>
<organism evidence="2 3">
    <name type="scientific">Synaphobranchus kaupii</name>
    <name type="common">Kaup's arrowtooth eel</name>
    <dbReference type="NCBI Taxonomy" id="118154"/>
    <lineage>
        <taxon>Eukaryota</taxon>
        <taxon>Metazoa</taxon>
        <taxon>Chordata</taxon>
        <taxon>Craniata</taxon>
        <taxon>Vertebrata</taxon>
        <taxon>Euteleostomi</taxon>
        <taxon>Actinopterygii</taxon>
        <taxon>Neopterygii</taxon>
        <taxon>Teleostei</taxon>
        <taxon>Anguilliformes</taxon>
        <taxon>Synaphobranchidae</taxon>
        <taxon>Synaphobranchus</taxon>
    </lineage>
</organism>
<dbReference type="SMART" id="SM00215">
    <property type="entry name" value="VWC_out"/>
    <property type="match status" value="5"/>
</dbReference>
<evidence type="ECO:0000313" key="2">
    <source>
        <dbReference type="EMBL" id="KAJ8332917.1"/>
    </source>
</evidence>
<gene>
    <name evidence="2" type="ORF">SKAU_G00418130</name>
</gene>
<name>A0A9Q1E656_SYNKA</name>
<proteinExistence type="predicted"/>
<dbReference type="SMART" id="SM00214">
    <property type="entry name" value="VWC"/>
    <property type="match status" value="4"/>
</dbReference>
<dbReference type="PANTHER" id="PTHR46534">
    <property type="entry name" value="IGGFC_BINDING DOMAIN-CONTAINING PROTEIN"/>
    <property type="match status" value="1"/>
</dbReference>
<dbReference type="InterPro" id="IPR001007">
    <property type="entry name" value="VWF_dom"/>
</dbReference>
<dbReference type="InterPro" id="IPR001846">
    <property type="entry name" value="VWF_type-D"/>
</dbReference>
<dbReference type="InterPro" id="IPR035234">
    <property type="entry name" value="IgGFc-bd_N"/>
</dbReference>
<dbReference type="Proteomes" id="UP001152622">
    <property type="component" value="Chromosome 24"/>
</dbReference>
<evidence type="ECO:0000259" key="1">
    <source>
        <dbReference type="PROSITE" id="PS51233"/>
    </source>
</evidence>
<dbReference type="AlphaFoldDB" id="A0A9Q1E656"/>
<keyword evidence="3" id="KW-1185">Reference proteome</keyword>
<dbReference type="Pfam" id="PF00094">
    <property type="entry name" value="VWD"/>
    <property type="match status" value="1"/>
</dbReference>
<dbReference type="PROSITE" id="PS51233">
    <property type="entry name" value="VWFD"/>
    <property type="match status" value="1"/>
</dbReference>